<dbReference type="NCBIfam" id="NF003843">
    <property type="entry name" value="PRK05422.1"/>
    <property type="match status" value="1"/>
</dbReference>
<evidence type="ECO:0000313" key="5">
    <source>
        <dbReference type="Proteomes" id="UP000184322"/>
    </source>
</evidence>
<dbReference type="PANTHER" id="PTHR30308">
    <property type="entry name" value="TMRNA-BINDING COMPONENT OF TRANS-TRANSLATION TAGGING COMPLEX"/>
    <property type="match status" value="1"/>
</dbReference>
<dbReference type="STRING" id="48003.BLA55_00665"/>
<dbReference type="HAMAP" id="MF_00023">
    <property type="entry name" value="SmpB"/>
    <property type="match status" value="1"/>
</dbReference>
<reference evidence="5" key="1">
    <citation type="submission" date="2016-10" db="EMBL/GenBank/DDBJ databases">
        <authorList>
            <person name="Beylefeld A."/>
            <person name="Abolnik C."/>
        </authorList>
    </citation>
    <scope>NUCLEOTIDE SEQUENCE [LARGE SCALE GENOMIC DNA]</scope>
    <source>
        <strain evidence="5">B359_6</strain>
    </source>
</reference>
<keyword evidence="2 3" id="KW-0694">RNA-binding</keyword>
<dbReference type="GeneID" id="57134655"/>
<gene>
    <name evidence="3" type="primary">smpB</name>
    <name evidence="4" type="ORF">BLA55_00665</name>
</gene>
<dbReference type="InterPro" id="IPR020081">
    <property type="entry name" value="SsrA-bd_prot_CS"/>
</dbReference>
<dbReference type="OrthoDB" id="9805462at2"/>
<accession>A0A1L4FRH1</accession>
<dbReference type="InterPro" id="IPR023620">
    <property type="entry name" value="SmpB"/>
</dbReference>
<dbReference type="SUPFAM" id="SSF74982">
    <property type="entry name" value="Small protein B (SmpB)"/>
    <property type="match status" value="1"/>
</dbReference>
<proteinExistence type="inferred from homology"/>
<dbReference type="CDD" id="cd09294">
    <property type="entry name" value="SmpB"/>
    <property type="match status" value="1"/>
</dbReference>
<dbReference type="Pfam" id="PF01668">
    <property type="entry name" value="SmpB"/>
    <property type="match status" value="1"/>
</dbReference>
<dbReference type="GO" id="GO:0003723">
    <property type="term" value="F:RNA binding"/>
    <property type="evidence" value="ECO:0007669"/>
    <property type="project" value="UniProtKB-UniRule"/>
</dbReference>
<dbReference type="KEGG" id="mpul:BLA55_00665"/>
<evidence type="ECO:0000256" key="1">
    <source>
        <dbReference type="ARBA" id="ARBA00022490"/>
    </source>
</evidence>
<sequence>MKIIYDNKKDTRNYEIIDRFECGIVLAGWEVKSARASKVSLSNSYCSIYKGQMYLKDSYFAKYMAVEGNEYQDRKLLLHKAQIKKIAFECDAKGFTIIPTKLYFTKTSKIKLEIAVAKGLKKYDKRQKIIEREVQKRLEKTLKSF</sequence>
<keyword evidence="1 3" id="KW-0963">Cytoplasm</keyword>
<protein>
    <recommendedName>
        <fullName evidence="3">SsrA-binding protein</fullName>
    </recommendedName>
    <alternativeName>
        <fullName evidence="3">Small protein B</fullName>
    </alternativeName>
</protein>
<dbReference type="GO" id="GO:0070930">
    <property type="term" value="P:trans-translation-dependent protein tagging"/>
    <property type="evidence" value="ECO:0007669"/>
    <property type="project" value="TreeGrafter"/>
</dbReference>
<dbReference type="Proteomes" id="UP000184322">
    <property type="component" value="Chromosome"/>
</dbReference>
<dbReference type="Gene3D" id="2.40.280.10">
    <property type="match status" value="1"/>
</dbReference>
<keyword evidence="5" id="KW-1185">Reference proteome</keyword>
<dbReference type="AlphaFoldDB" id="A0A1L4FRH1"/>
<comment type="function">
    <text evidence="3">Required for rescue of stalled ribosomes mediated by trans-translation. Binds to transfer-messenger RNA (tmRNA), required for stable association of tmRNA with ribosomes. tmRNA and SmpB together mimic tRNA shape, replacing the anticodon stem-loop with SmpB. tmRNA is encoded by the ssrA gene; the 2 termini fold to resemble tRNA(Ala) and it encodes a 'tag peptide', a short internal open reading frame. During trans-translation Ala-aminoacylated tmRNA acts like a tRNA, entering the A-site of stalled ribosomes, displacing the stalled mRNA. The ribosome then switches to translate the ORF on the tmRNA; the nascent peptide is terminated with the 'tag peptide' encoded by the tmRNA and targeted for degradation. The ribosome is freed to recommence translation, which seems to be the essential function of trans-translation.</text>
</comment>
<evidence type="ECO:0000313" key="4">
    <source>
        <dbReference type="EMBL" id="APJ38201.1"/>
    </source>
</evidence>
<dbReference type="NCBIfam" id="TIGR00086">
    <property type="entry name" value="smpB"/>
    <property type="match status" value="1"/>
</dbReference>
<comment type="subcellular location">
    <subcellularLocation>
        <location evidence="3">Cytoplasm</location>
    </subcellularLocation>
    <text evidence="3">The tmRNA-SmpB complex associates with stalled 70S ribosomes.</text>
</comment>
<comment type="similarity">
    <text evidence="3">Belongs to the SmpB family.</text>
</comment>
<dbReference type="EMBL" id="CP017813">
    <property type="protein sequence ID" value="APJ38201.1"/>
    <property type="molecule type" value="Genomic_DNA"/>
</dbReference>
<dbReference type="GO" id="GO:0070929">
    <property type="term" value="P:trans-translation"/>
    <property type="evidence" value="ECO:0007669"/>
    <property type="project" value="UniProtKB-UniRule"/>
</dbReference>
<dbReference type="PROSITE" id="PS01317">
    <property type="entry name" value="SSRP"/>
    <property type="match status" value="1"/>
</dbReference>
<dbReference type="RefSeq" id="WP_073372206.1">
    <property type="nucleotide sequence ID" value="NZ_CP017813.1"/>
</dbReference>
<name>A0A1L4FRH1_9BACT</name>
<dbReference type="GO" id="GO:0005829">
    <property type="term" value="C:cytosol"/>
    <property type="evidence" value="ECO:0007669"/>
    <property type="project" value="TreeGrafter"/>
</dbReference>
<evidence type="ECO:0000256" key="3">
    <source>
        <dbReference type="HAMAP-Rule" id="MF_00023"/>
    </source>
</evidence>
<dbReference type="InterPro" id="IPR000037">
    <property type="entry name" value="SsrA-bd_prot"/>
</dbReference>
<organism evidence="4 5">
    <name type="scientific">Mycoplasmopsis pullorum</name>
    <dbReference type="NCBI Taxonomy" id="48003"/>
    <lineage>
        <taxon>Bacteria</taxon>
        <taxon>Bacillati</taxon>
        <taxon>Mycoplasmatota</taxon>
        <taxon>Mycoplasmoidales</taxon>
        <taxon>Metamycoplasmataceae</taxon>
        <taxon>Mycoplasmopsis</taxon>
    </lineage>
</organism>
<dbReference type="PANTHER" id="PTHR30308:SF2">
    <property type="entry name" value="SSRA-BINDING PROTEIN"/>
    <property type="match status" value="1"/>
</dbReference>
<evidence type="ECO:0000256" key="2">
    <source>
        <dbReference type="ARBA" id="ARBA00022884"/>
    </source>
</evidence>